<dbReference type="EMBL" id="GDJX01023647">
    <property type="protein sequence ID" value="JAT44289.1"/>
    <property type="molecule type" value="Transcribed_RNA"/>
</dbReference>
<evidence type="ECO:0000256" key="5">
    <source>
        <dbReference type="ARBA" id="ARBA00023242"/>
    </source>
</evidence>
<keyword evidence="5" id="KW-0539">Nucleus</keyword>
<evidence type="ECO:0000256" key="2">
    <source>
        <dbReference type="ARBA" id="ARBA00005510"/>
    </source>
</evidence>
<dbReference type="InterPro" id="IPR036638">
    <property type="entry name" value="HLH_DNA-bd_sf"/>
</dbReference>
<dbReference type="GO" id="GO:0046983">
    <property type="term" value="F:protein dimerization activity"/>
    <property type="evidence" value="ECO:0007669"/>
    <property type="project" value="InterPro"/>
</dbReference>
<comment type="subcellular location">
    <subcellularLocation>
        <location evidence="1">Nucleus</location>
    </subcellularLocation>
</comment>
<dbReference type="GO" id="GO:0005634">
    <property type="term" value="C:nucleus"/>
    <property type="evidence" value="ECO:0007669"/>
    <property type="project" value="UniProtKB-SubCell"/>
</dbReference>
<dbReference type="InterPro" id="IPR051358">
    <property type="entry name" value="TF_AMS/ICE1/BHLH6-like"/>
</dbReference>
<reference evidence="7" key="1">
    <citation type="submission" date="2015-07" db="EMBL/GenBank/DDBJ databases">
        <title>Transcriptome Assembly of Anthurium amnicola.</title>
        <authorList>
            <person name="Suzuki J."/>
        </authorList>
    </citation>
    <scope>NUCLEOTIDE SEQUENCE</scope>
</reference>
<sequence>MASTEGNSGHGGRSGNGESSHRIARQLQALRALIPNSTQTDERSILEDTRRYLQGIYEEMNRLEREVPQGPTDDRPRILHVETEHLAGDKFVVKIGWKRGGTTGGGGHVQRVLESLDLTTTCVTVHQTNPGQMLTTAFVETAQRSISDEDLRRLIMDTAMKMSLLS</sequence>
<dbReference type="PANTHER" id="PTHR31945:SF26">
    <property type="entry name" value="TRANSCRIPTION FACTOR BHLH35"/>
    <property type="match status" value="1"/>
</dbReference>
<proteinExistence type="inferred from homology"/>
<dbReference type="InterPro" id="IPR045239">
    <property type="entry name" value="bHLH95_bHLH"/>
</dbReference>
<keyword evidence="3" id="KW-0805">Transcription regulation</keyword>
<dbReference type="CDD" id="cd11393">
    <property type="entry name" value="bHLH_AtbHLH_like"/>
    <property type="match status" value="1"/>
</dbReference>
<accession>A0A1D1XPI7</accession>
<feature type="region of interest" description="Disordered" evidence="6">
    <location>
        <begin position="1"/>
        <end position="21"/>
    </location>
</feature>
<dbReference type="GO" id="GO:0003700">
    <property type="term" value="F:DNA-binding transcription factor activity"/>
    <property type="evidence" value="ECO:0007669"/>
    <property type="project" value="TreeGrafter"/>
</dbReference>
<dbReference type="PANTHER" id="PTHR31945">
    <property type="entry name" value="TRANSCRIPTION FACTOR SCREAM2-RELATED"/>
    <property type="match status" value="1"/>
</dbReference>
<organism evidence="7">
    <name type="scientific">Anthurium amnicola</name>
    <dbReference type="NCBI Taxonomy" id="1678845"/>
    <lineage>
        <taxon>Eukaryota</taxon>
        <taxon>Viridiplantae</taxon>
        <taxon>Streptophyta</taxon>
        <taxon>Embryophyta</taxon>
        <taxon>Tracheophyta</taxon>
        <taxon>Spermatophyta</taxon>
        <taxon>Magnoliopsida</taxon>
        <taxon>Liliopsida</taxon>
        <taxon>Araceae</taxon>
        <taxon>Pothoideae</taxon>
        <taxon>Potheae</taxon>
        <taxon>Anthurium</taxon>
    </lineage>
</organism>
<name>A0A1D1XPI7_9ARAE</name>
<comment type="similarity">
    <text evidence="2">Belongs to the bHLH protein family.</text>
</comment>
<protein>
    <submittedName>
        <fullName evidence="7">Transcription factor bHLH35</fullName>
    </submittedName>
</protein>
<dbReference type="GO" id="GO:0043565">
    <property type="term" value="F:sequence-specific DNA binding"/>
    <property type="evidence" value="ECO:0007669"/>
    <property type="project" value="TreeGrafter"/>
</dbReference>
<gene>
    <name evidence="7" type="primary">BHLH35_9</name>
    <name evidence="7" type="ORF">g.17914</name>
</gene>
<keyword evidence="4" id="KW-0804">Transcription</keyword>
<evidence type="ECO:0000256" key="3">
    <source>
        <dbReference type="ARBA" id="ARBA00023015"/>
    </source>
</evidence>
<evidence type="ECO:0000256" key="1">
    <source>
        <dbReference type="ARBA" id="ARBA00004123"/>
    </source>
</evidence>
<evidence type="ECO:0000256" key="6">
    <source>
        <dbReference type="SAM" id="MobiDB-lite"/>
    </source>
</evidence>
<dbReference type="SUPFAM" id="SSF47459">
    <property type="entry name" value="HLH, helix-loop-helix DNA-binding domain"/>
    <property type="match status" value="1"/>
</dbReference>
<evidence type="ECO:0000313" key="7">
    <source>
        <dbReference type="EMBL" id="JAT44289.1"/>
    </source>
</evidence>
<dbReference type="AlphaFoldDB" id="A0A1D1XPI7"/>
<evidence type="ECO:0000256" key="4">
    <source>
        <dbReference type="ARBA" id="ARBA00023163"/>
    </source>
</evidence>